<gene>
    <name evidence="2" type="ORF">HMPREF9446_01317</name>
</gene>
<evidence type="ECO:0000313" key="2">
    <source>
        <dbReference type="EMBL" id="EGF58298.1"/>
    </source>
</evidence>
<sequence>MKACTSPDYFYYFLPETLVVLKRIYTFAVYYYTNTRKQYNL</sequence>
<dbReference type="STRING" id="763034.HMPREF9446_01317"/>
<dbReference type="HOGENOM" id="CLU_3265647_0_0_10"/>
<keyword evidence="1" id="KW-0472">Membrane</keyword>
<dbReference type="Proteomes" id="UP000003416">
    <property type="component" value="Unassembled WGS sequence"/>
</dbReference>
<organism evidence="2 3">
    <name type="scientific">Bacteroides fluxus YIT 12057</name>
    <dbReference type="NCBI Taxonomy" id="763034"/>
    <lineage>
        <taxon>Bacteria</taxon>
        <taxon>Pseudomonadati</taxon>
        <taxon>Bacteroidota</taxon>
        <taxon>Bacteroidia</taxon>
        <taxon>Bacteroidales</taxon>
        <taxon>Bacteroidaceae</taxon>
        <taxon>Bacteroides</taxon>
    </lineage>
</organism>
<evidence type="ECO:0000256" key="1">
    <source>
        <dbReference type="SAM" id="Phobius"/>
    </source>
</evidence>
<keyword evidence="1" id="KW-0812">Transmembrane</keyword>
<keyword evidence="3" id="KW-1185">Reference proteome</keyword>
<accession>F3PRG7</accession>
<protein>
    <submittedName>
        <fullName evidence="2">Uncharacterized protein</fullName>
    </submittedName>
</protein>
<reference evidence="2 3" key="1">
    <citation type="submission" date="2011-02" db="EMBL/GenBank/DDBJ databases">
        <authorList>
            <person name="Weinstock G."/>
            <person name="Sodergren E."/>
            <person name="Clifton S."/>
            <person name="Fulton L."/>
            <person name="Fulton B."/>
            <person name="Courtney L."/>
            <person name="Fronick C."/>
            <person name="Harrison M."/>
            <person name="Strong C."/>
            <person name="Farmer C."/>
            <person name="Delahaunty K."/>
            <person name="Markovic C."/>
            <person name="Hall O."/>
            <person name="Minx P."/>
            <person name="Tomlinson C."/>
            <person name="Mitreva M."/>
            <person name="Hou S."/>
            <person name="Chen J."/>
            <person name="Wollam A."/>
            <person name="Pepin K.H."/>
            <person name="Johnson M."/>
            <person name="Bhonagiri V."/>
            <person name="Zhang X."/>
            <person name="Suruliraj S."/>
            <person name="Warren W."/>
            <person name="Chinwalla A."/>
            <person name="Mardis E.R."/>
            <person name="Wilson R.K."/>
        </authorList>
    </citation>
    <scope>NUCLEOTIDE SEQUENCE [LARGE SCALE GENOMIC DNA]</scope>
    <source>
        <strain evidence="2 3">YIT 12057</strain>
    </source>
</reference>
<proteinExistence type="predicted"/>
<comment type="caution">
    <text evidence="2">The sequence shown here is derived from an EMBL/GenBank/DDBJ whole genome shotgun (WGS) entry which is preliminary data.</text>
</comment>
<keyword evidence="1" id="KW-1133">Transmembrane helix</keyword>
<evidence type="ECO:0000313" key="3">
    <source>
        <dbReference type="Proteomes" id="UP000003416"/>
    </source>
</evidence>
<dbReference type="EMBL" id="AFBN01000024">
    <property type="protein sequence ID" value="EGF58298.1"/>
    <property type="molecule type" value="Genomic_DNA"/>
</dbReference>
<dbReference type="AlphaFoldDB" id="F3PRG7"/>
<name>F3PRG7_9BACE</name>
<feature type="transmembrane region" description="Helical" evidence="1">
    <location>
        <begin position="12"/>
        <end position="32"/>
    </location>
</feature>